<comment type="caution">
    <text evidence="2">The sequence shown here is derived from an EMBL/GenBank/DDBJ whole genome shotgun (WGS) entry which is preliminary data.</text>
</comment>
<evidence type="ECO:0000259" key="1">
    <source>
        <dbReference type="Pfam" id="PF12680"/>
    </source>
</evidence>
<sequence>METKNQAFFRTFNEAFVKGDIEKILASVTDDIVWRMVGSDTINGIEALTQALTGMDNDSDFELEIEYMITHGKEAAVNGMIHSTNSDGEQKHYSFCDIYRLNKHKDGKIKEIISYVLEVH</sequence>
<protein>
    <submittedName>
        <fullName evidence="2">Nuclear transport factor 2 family protein</fullName>
    </submittedName>
</protein>
<evidence type="ECO:0000313" key="2">
    <source>
        <dbReference type="EMBL" id="PWU66646.1"/>
    </source>
</evidence>
<dbReference type="Pfam" id="PF12680">
    <property type="entry name" value="SnoaL_2"/>
    <property type="match status" value="1"/>
</dbReference>
<organism evidence="2 3">
    <name type="scientific">Gracilibacillus dipsosauri</name>
    <dbReference type="NCBI Taxonomy" id="178340"/>
    <lineage>
        <taxon>Bacteria</taxon>
        <taxon>Bacillati</taxon>
        <taxon>Bacillota</taxon>
        <taxon>Bacilli</taxon>
        <taxon>Bacillales</taxon>
        <taxon>Bacillaceae</taxon>
        <taxon>Gracilibacillus</taxon>
    </lineage>
</organism>
<dbReference type="AlphaFoldDB" id="A0A317KTL0"/>
<dbReference type="EMBL" id="QGTD01000021">
    <property type="protein sequence ID" value="PWU66646.1"/>
    <property type="molecule type" value="Genomic_DNA"/>
</dbReference>
<dbReference type="OrthoDB" id="6692273at2"/>
<name>A0A317KTL0_9BACI</name>
<dbReference type="Proteomes" id="UP000245624">
    <property type="component" value="Unassembled WGS sequence"/>
</dbReference>
<feature type="domain" description="SnoaL-like" evidence="1">
    <location>
        <begin position="10"/>
        <end position="111"/>
    </location>
</feature>
<dbReference type="SUPFAM" id="SSF54427">
    <property type="entry name" value="NTF2-like"/>
    <property type="match status" value="1"/>
</dbReference>
<proteinExistence type="predicted"/>
<dbReference type="InterPro" id="IPR032710">
    <property type="entry name" value="NTF2-like_dom_sf"/>
</dbReference>
<keyword evidence="3" id="KW-1185">Reference proteome</keyword>
<dbReference type="InterPro" id="IPR037401">
    <property type="entry name" value="SnoaL-like"/>
</dbReference>
<evidence type="ECO:0000313" key="3">
    <source>
        <dbReference type="Proteomes" id="UP000245624"/>
    </source>
</evidence>
<reference evidence="2 3" key="1">
    <citation type="submission" date="2018-05" db="EMBL/GenBank/DDBJ databases">
        <title>Genomic analysis of Gracilibacillus dipsosauri DD1 reveals novel features of a salt-tolerant amylase.</title>
        <authorList>
            <person name="Deutch C.E."/>
            <person name="Yang S."/>
        </authorList>
    </citation>
    <scope>NUCLEOTIDE SEQUENCE [LARGE SCALE GENOMIC DNA]</scope>
    <source>
        <strain evidence="2 3">DD1</strain>
    </source>
</reference>
<accession>A0A317KTL0</accession>
<gene>
    <name evidence="2" type="ORF">DLJ74_19715</name>
</gene>
<dbReference type="Gene3D" id="3.10.450.50">
    <property type="match status" value="1"/>
</dbReference>
<dbReference type="RefSeq" id="WP_109985772.1">
    <property type="nucleotide sequence ID" value="NZ_QGTD01000021.1"/>
</dbReference>